<dbReference type="KEGG" id="psuu:Psuf_064560"/>
<keyword evidence="5" id="KW-1185">Reference proteome</keyword>
<dbReference type="PANTHER" id="PTHR35807:SF1">
    <property type="entry name" value="TRANSCRIPTIONAL REGULATOR REDD"/>
    <property type="match status" value="1"/>
</dbReference>
<evidence type="ECO:0000259" key="3">
    <source>
        <dbReference type="PROSITE" id="PS51755"/>
    </source>
</evidence>
<protein>
    <recommendedName>
        <fullName evidence="3">OmpR/PhoB-type domain-containing protein</fullName>
    </recommendedName>
</protein>
<dbReference type="AlphaFoldDB" id="A0A6F8YT33"/>
<dbReference type="Gene3D" id="1.10.10.10">
    <property type="entry name" value="Winged helix-like DNA-binding domain superfamily/Winged helix DNA-binding domain"/>
    <property type="match status" value="1"/>
</dbReference>
<dbReference type="EMBL" id="AP022871">
    <property type="protein sequence ID" value="BCB89143.1"/>
    <property type="molecule type" value="Genomic_DNA"/>
</dbReference>
<accession>A0A6F8YT33</accession>
<sequence>MSYVMGRDLEIRVLGPLMLNCGDSSATPTAPKPRSVLALLLLQANQTVPVTALIQELWGHEPPASALTTLQTYVLHLRKLFSTALASPRPRSPRASS</sequence>
<dbReference type="Proteomes" id="UP000503011">
    <property type="component" value="Chromosome"/>
</dbReference>
<dbReference type="InterPro" id="IPR001867">
    <property type="entry name" value="OmpR/PhoB-type_DNA-bd"/>
</dbReference>
<reference evidence="4 5" key="1">
    <citation type="submission" date="2020-03" db="EMBL/GenBank/DDBJ databases">
        <title>Whole genome shotgun sequence of Phytohabitans suffuscus NBRC 105367.</title>
        <authorList>
            <person name="Komaki H."/>
            <person name="Tamura T."/>
        </authorList>
    </citation>
    <scope>NUCLEOTIDE SEQUENCE [LARGE SCALE GENOMIC DNA]</scope>
    <source>
        <strain evidence="4 5">NBRC 105367</strain>
    </source>
</reference>
<dbReference type="InterPro" id="IPR051677">
    <property type="entry name" value="AfsR-DnrI-RedD_regulator"/>
</dbReference>
<keyword evidence="1 2" id="KW-0238">DNA-binding</keyword>
<dbReference type="PANTHER" id="PTHR35807">
    <property type="entry name" value="TRANSCRIPTIONAL REGULATOR REDD-RELATED"/>
    <property type="match status" value="1"/>
</dbReference>
<feature type="DNA-binding region" description="OmpR/PhoB-type" evidence="2">
    <location>
        <begin position="1"/>
        <end position="97"/>
    </location>
</feature>
<evidence type="ECO:0000256" key="1">
    <source>
        <dbReference type="ARBA" id="ARBA00023125"/>
    </source>
</evidence>
<dbReference type="GO" id="GO:0006355">
    <property type="term" value="P:regulation of DNA-templated transcription"/>
    <property type="evidence" value="ECO:0007669"/>
    <property type="project" value="InterPro"/>
</dbReference>
<dbReference type="InterPro" id="IPR016032">
    <property type="entry name" value="Sig_transdc_resp-reg_C-effctor"/>
</dbReference>
<name>A0A6F8YT33_9ACTN</name>
<evidence type="ECO:0000313" key="4">
    <source>
        <dbReference type="EMBL" id="BCB89143.1"/>
    </source>
</evidence>
<reference evidence="4 5" key="2">
    <citation type="submission" date="2020-03" db="EMBL/GenBank/DDBJ databases">
        <authorList>
            <person name="Ichikawa N."/>
            <person name="Kimura A."/>
            <person name="Kitahashi Y."/>
            <person name="Uohara A."/>
        </authorList>
    </citation>
    <scope>NUCLEOTIDE SEQUENCE [LARGE SCALE GENOMIC DNA]</scope>
    <source>
        <strain evidence="4 5">NBRC 105367</strain>
    </source>
</reference>
<dbReference type="GO" id="GO:0003677">
    <property type="term" value="F:DNA binding"/>
    <property type="evidence" value="ECO:0007669"/>
    <property type="project" value="UniProtKB-UniRule"/>
</dbReference>
<proteinExistence type="predicted"/>
<dbReference type="InterPro" id="IPR036388">
    <property type="entry name" value="WH-like_DNA-bd_sf"/>
</dbReference>
<evidence type="ECO:0000313" key="5">
    <source>
        <dbReference type="Proteomes" id="UP000503011"/>
    </source>
</evidence>
<evidence type="ECO:0000256" key="2">
    <source>
        <dbReference type="PROSITE-ProRule" id="PRU01091"/>
    </source>
</evidence>
<dbReference type="Pfam" id="PF00486">
    <property type="entry name" value="Trans_reg_C"/>
    <property type="match status" value="1"/>
</dbReference>
<dbReference type="PROSITE" id="PS51755">
    <property type="entry name" value="OMPR_PHOB"/>
    <property type="match status" value="1"/>
</dbReference>
<organism evidence="4 5">
    <name type="scientific">Phytohabitans suffuscus</name>
    <dbReference type="NCBI Taxonomy" id="624315"/>
    <lineage>
        <taxon>Bacteria</taxon>
        <taxon>Bacillati</taxon>
        <taxon>Actinomycetota</taxon>
        <taxon>Actinomycetes</taxon>
        <taxon>Micromonosporales</taxon>
        <taxon>Micromonosporaceae</taxon>
    </lineage>
</organism>
<dbReference type="GO" id="GO:0000160">
    <property type="term" value="P:phosphorelay signal transduction system"/>
    <property type="evidence" value="ECO:0007669"/>
    <property type="project" value="InterPro"/>
</dbReference>
<gene>
    <name evidence="4" type="ORF">Psuf_064560</name>
</gene>
<dbReference type="SUPFAM" id="SSF46894">
    <property type="entry name" value="C-terminal effector domain of the bipartite response regulators"/>
    <property type="match status" value="1"/>
</dbReference>
<feature type="domain" description="OmpR/PhoB-type" evidence="3">
    <location>
        <begin position="1"/>
        <end position="97"/>
    </location>
</feature>